<dbReference type="AlphaFoldDB" id="A0A5J6LF61"/>
<dbReference type="Proteomes" id="UP000325606">
    <property type="component" value="Chromosome"/>
</dbReference>
<dbReference type="Gene3D" id="2.40.50.100">
    <property type="match status" value="1"/>
</dbReference>
<dbReference type="GO" id="GO:0055052">
    <property type="term" value="C:ATP-binding cassette (ABC) transporter complex, substrate-binding subunit-containing"/>
    <property type="evidence" value="ECO:0007669"/>
    <property type="project" value="TreeGrafter"/>
</dbReference>
<dbReference type="InterPro" id="IPR047641">
    <property type="entry name" value="ABC_transpr_MalK/UgpC-like"/>
</dbReference>
<dbReference type="SUPFAM" id="SSF50331">
    <property type="entry name" value="MOP-like"/>
    <property type="match status" value="1"/>
</dbReference>
<feature type="compositionally biased region" description="Low complexity" evidence="7">
    <location>
        <begin position="334"/>
        <end position="347"/>
    </location>
</feature>
<dbReference type="PANTHER" id="PTHR43875:SF15">
    <property type="entry name" value="TREHALOSE IMPORT ATP-BINDING PROTEIN SUGC"/>
    <property type="match status" value="1"/>
</dbReference>
<dbReference type="Gene3D" id="3.40.50.300">
    <property type="entry name" value="P-loop containing nucleotide triphosphate hydrolases"/>
    <property type="match status" value="1"/>
</dbReference>
<evidence type="ECO:0000256" key="2">
    <source>
        <dbReference type="ARBA" id="ARBA00022475"/>
    </source>
</evidence>
<dbReference type="GO" id="GO:0016887">
    <property type="term" value="F:ATP hydrolysis activity"/>
    <property type="evidence" value="ECO:0007669"/>
    <property type="project" value="InterPro"/>
</dbReference>
<protein>
    <submittedName>
        <fullName evidence="9">ABC transporter ATP-binding protein</fullName>
    </submittedName>
</protein>
<dbReference type="PROSITE" id="PS50893">
    <property type="entry name" value="ABC_TRANSPORTER_2"/>
    <property type="match status" value="1"/>
</dbReference>
<dbReference type="InterPro" id="IPR003439">
    <property type="entry name" value="ABC_transporter-like_ATP-bd"/>
</dbReference>
<dbReference type="RefSeq" id="WP_151055673.1">
    <property type="nucleotide sequence ID" value="NZ_CP044222.1"/>
</dbReference>
<accession>A0A5J6LF61</accession>
<evidence type="ECO:0000256" key="3">
    <source>
        <dbReference type="ARBA" id="ARBA00022741"/>
    </source>
</evidence>
<dbReference type="GO" id="GO:0140359">
    <property type="term" value="F:ABC-type transporter activity"/>
    <property type="evidence" value="ECO:0007669"/>
    <property type="project" value="UniProtKB-ARBA"/>
</dbReference>
<keyword evidence="3" id="KW-0547">Nucleotide-binding</keyword>
<evidence type="ECO:0000256" key="5">
    <source>
        <dbReference type="ARBA" id="ARBA00022967"/>
    </source>
</evidence>
<dbReference type="PANTHER" id="PTHR43875">
    <property type="entry name" value="MALTODEXTRIN IMPORT ATP-BINDING PROTEIN MSMX"/>
    <property type="match status" value="1"/>
</dbReference>
<name>A0A5J6LF61_9GAMM</name>
<dbReference type="InterPro" id="IPR017871">
    <property type="entry name" value="ABC_transporter-like_CS"/>
</dbReference>
<dbReference type="EMBL" id="CP044222">
    <property type="protein sequence ID" value="QEW06841.1"/>
    <property type="molecule type" value="Genomic_DNA"/>
</dbReference>
<keyword evidence="2" id="KW-1003">Cell membrane</keyword>
<sequence>MSQLQVCQLRKQWEETLAVKDISFEIAQGEFVALLGPSGCGKSTMLKMIAGLEDPSSGSIKLNGVDITHLPPGKRKLAMVFQSYALFPHLNVAENIVFGLKARGVGAHERDQRLKKVAELVNLGDQLAKKPSQLSGGQCQRVALARAIIAEAPLCLMDEPLSNLDAKLRNEMRAELRALQQRLGMTVLYVTHDQVEAMSMADRIILLNQGEIAQCGTPNQLYHIPETTFSARFIGNPPMNLLDQGSQLIGVRPEHIQLSNDGITAEVIRCDYHGADTIIDAALPSMAMQVIKLRLPGHQLLPAQQHLHLQWSLEHQHNFCSKTGQRRQDAGLDTPSTHQPTQQSTTPNHKELQHVTQH</sequence>
<dbReference type="SMART" id="SM00382">
    <property type="entry name" value="AAA"/>
    <property type="match status" value="1"/>
</dbReference>
<dbReference type="InterPro" id="IPR003593">
    <property type="entry name" value="AAA+_ATPase"/>
</dbReference>
<dbReference type="SUPFAM" id="SSF52540">
    <property type="entry name" value="P-loop containing nucleoside triphosphate hydrolases"/>
    <property type="match status" value="1"/>
</dbReference>
<keyword evidence="4 9" id="KW-0067">ATP-binding</keyword>
<keyword evidence="1" id="KW-0813">Transport</keyword>
<gene>
    <name evidence="9" type="ORF">F5I99_10180</name>
</gene>
<dbReference type="InterPro" id="IPR008995">
    <property type="entry name" value="Mo/tungstate-bd_C_term_dom"/>
</dbReference>
<organism evidence="9 10">
    <name type="scientific">Nitrincola iocasae</name>
    <dbReference type="NCBI Taxonomy" id="2614693"/>
    <lineage>
        <taxon>Bacteria</taxon>
        <taxon>Pseudomonadati</taxon>
        <taxon>Pseudomonadota</taxon>
        <taxon>Gammaproteobacteria</taxon>
        <taxon>Oceanospirillales</taxon>
        <taxon>Oceanospirillaceae</taxon>
        <taxon>Nitrincola</taxon>
    </lineage>
</organism>
<feature type="compositionally biased region" description="Basic and acidic residues" evidence="7">
    <location>
        <begin position="348"/>
        <end position="358"/>
    </location>
</feature>
<evidence type="ECO:0000256" key="6">
    <source>
        <dbReference type="ARBA" id="ARBA00023136"/>
    </source>
</evidence>
<dbReference type="KEGG" id="nik:F5I99_10180"/>
<dbReference type="InterPro" id="IPR027417">
    <property type="entry name" value="P-loop_NTPase"/>
</dbReference>
<dbReference type="PROSITE" id="PS00211">
    <property type="entry name" value="ABC_TRANSPORTER_1"/>
    <property type="match status" value="1"/>
</dbReference>
<evidence type="ECO:0000313" key="10">
    <source>
        <dbReference type="Proteomes" id="UP000325606"/>
    </source>
</evidence>
<feature type="domain" description="ABC transporter" evidence="8">
    <location>
        <begin position="4"/>
        <end position="234"/>
    </location>
</feature>
<proteinExistence type="predicted"/>
<evidence type="ECO:0000259" key="8">
    <source>
        <dbReference type="PROSITE" id="PS50893"/>
    </source>
</evidence>
<keyword evidence="5" id="KW-1278">Translocase</keyword>
<reference evidence="9 10" key="1">
    <citation type="submission" date="2019-09" db="EMBL/GenBank/DDBJ databases">
        <title>Nitrincola iocasae sp. nov., a bacterium isolated from the sediment collected at a cold seep field in South China Sea.</title>
        <authorList>
            <person name="Zhang H."/>
            <person name="Wang H."/>
            <person name="Li C."/>
        </authorList>
    </citation>
    <scope>NUCLEOTIDE SEQUENCE [LARGE SCALE GENOMIC DNA]</scope>
    <source>
        <strain evidence="9 10">KXZD1103</strain>
    </source>
</reference>
<dbReference type="Pfam" id="PF08402">
    <property type="entry name" value="TOBE_2"/>
    <property type="match status" value="1"/>
</dbReference>
<evidence type="ECO:0000256" key="4">
    <source>
        <dbReference type="ARBA" id="ARBA00022840"/>
    </source>
</evidence>
<keyword evidence="10" id="KW-1185">Reference proteome</keyword>
<keyword evidence="6" id="KW-0472">Membrane</keyword>
<evidence type="ECO:0000256" key="7">
    <source>
        <dbReference type="SAM" id="MobiDB-lite"/>
    </source>
</evidence>
<dbReference type="InterPro" id="IPR013611">
    <property type="entry name" value="Transp-assoc_OB_typ2"/>
</dbReference>
<dbReference type="Pfam" id="PF00005">
    <property type="entry name" value="ABC_tran"/>
    <property type="match status" value="1"/>
</dbReference>
<evidence type="ECO:0000256" key="1">
    <source>
        <dbReference type="ARBA" id="ARBA00022448"/>
    </source>
</evidence>
<evidence type="ECO:0000313" key="9">
    <source>
        <dbReference type="EMBL" id="QEW06841.1"/>
    </source>
</evidence>
<dbReference type="FunFam" id="3.40.50.300:FF:000042">
    <property type="entry name" value="Maltose/maltodextrin ABC transporter, ATP-binding protein"/>
    <property type="match status" value="1"/>
</dbReference>
<feature type="region of interest" description="Disordered" evidence="7">
    <location>
        <begin position="322"/>
        <end position="358"/>
    </location>
</feature>
<dbReference type="GO" id="GO:0005524">
    <property type="term" value="F:ATP binding"/>
    <property type="evidence" value="ECO:0007669"/>
    <property type="project" value="UniProtKB-KW"/>
</dbReference>